<dbReference type="InterPro" id="IPR051491">
    <property type="entry name" value="Recombinase/Transposase-rel"/>
</dbReference>
<protein>
    <submittedName>
        <fullName evidence="3">Transposase IS605 family, OrfB</fullName>
    </submittedName>
</protein>
<accession>W7TZ06</accession>
<dbReference type="PANTHER" id="PTHR36172">
    <property type="match status" value="1"/>
</dbReference>
<organism evidence="3 4">
    <name type="scientific">Nannochloropsis gaditana</name>
    <dbReference type="NCBI Taxonomy" id="72520"/>
    <lineage>
        <taxon>Eukaryota</taxon>
        <taxon>Sar</taxon>
        <taxon>Stramenopiles</taxon>
        <taxon>Ochrophyta</taxon>
        <taxon>Eustigmatophyceae</taxon>
        <taxon>Eustigmatales</taxon>
        <taxon>Monodopsidaceae</taxon>
        <taxon>Nannochloropsis</taxon>
    </lineage>
</organism>
<evidence type="ECO:0000313" key="4">
    <source>
        <dbReference type="Proteomes" id="UP000019335"/>
    </source>
</evidence>
<feature type="domain" description="Cas12f1-like TNB" evidence="2">
    <location>
        <begin position="6"/>
        <end position="58"/>
    </location>
</feature>
<dbReference type="Pfam" id="PF07282">
    <property type="entry name" value="Cas12f1-like_TNB"/>
    <property type="match status" value="1"/>
</dbReference>
<dbReference type="OrthoDB" id="2413960at2759"/>
<gene>
    <name evidence="3" type="ORF">Naga_100002g75</name>
</gene>
<dbReference type="EMBL" id="AZIL01000274">
    <property type="protein sequence ID" value="EWM28723.1"/>
    <property type="molecule type" value="Genomic_DNA"/>
</dbReference>
<keyword evidence="4" id="KW-1185">Reference proteome</keyword>
<evidence type="ECO:0000259" key="2">
    <source>
        <dbReference type="Pfam" id="PF07282"/>
    </source>
</evidence>
<dbReference type="AlphaFoldDB" id="W7TZ06"/>
<keyword evidence="1" id="KW-0238">DNA-binding</keyword>
<comment type="caution">
    <text evidence="3">The sequence shown here is derived from an EMBL/GenBank/DDBJ whole genome shotgun (WGS) entry which is preliminary data.</text>
</comment>
<name>W7TZ06_9STRA</name>
<sequence>MLIFSHYNFRKRLLDKARNYKDTNVLIVNEAYTSKTCTCCGTIHNKFGVNKTFDCRSGNAKSNGFRPLALSQGLAIRIQRLKYSFLARKEERAARFAAVLAINARWLSVREEGPRLQQSLRHPWARRSYGRPGRRSNQNFTQDSLLGAAIACRQFFFEDAAIDAITYNAMNIERPLAGLSEERIVSDRIARIYESFVFGSRDAEAEVESGLAHLFLVIALEVTLNFRYVTLSVKAGVERAPVYTDLVIALKLHSGLETRKSRPSSEEF</sequence>
<evidence type="ECO:0000256" key="1">
    <source>
        <dbReference type="ARBA" id="ARBA00023125"/>
    </source>
</evidence>
<reference evidence="3 4" key="1">
    <citation type="journal article" date="2014" name="Mol. Plant">
        <title>Chromosome Scale Genome Assembly and Transcriptome Profiling of Nannochloropsis gaditana in Nitrogen Depletion.</title>
        <authorList>
            <person name="Corteggiani Carpinelli E."/>
            <person name="Telatin A."/>
            <person name="Vitulo N."/>
            <person name="Forcato C."/>
            <person name="D'Angelo M."/>
            <person name="Schiavon R."/>
            <person name="Vezzi A."/>
            <person name="Giacometti G.M."/>
            <person name="Morosinotto T."/>
            <person name="Valle G."/>
        </authorList>
    </citation>
    <scope>NUCLEOTIDE SEQUENCE [LARGE SCALE GENOMIC DNA]</scope>
    <source>
        <strain evidence="3 4">B-31</strain>
    </source>
</reference>
<dbReference type="PANTHER" id="PTHR36172:SF1">
    <property type="entry name" value="RESOLVASE-RELATED"/>
    <property type="match status" value="1"/>
</dbReference>
<dbReference type="GO" id="GO:0003677">
    <property type="term" value="F:DNA binding"/>
    <property type="evidence" value="ECO:0007669"/>
    <property type="project" value="UniProtKB-KW"/>
</dbReference>
<evidence type="ECO:0000313" key="3">
    <source>
        <dbReference type="EMBL" id="EWM28723.1"/>
    </source>
</evidence>
<dbReference type="Proteomes" id="UP000019335">
    <property type="component" value="Chromosome 4"/>
</dbReference>
<dbReference type="InterPro" id="IPR010095">
    <property type="entry name" value="Cas12f1-like_TNB"/>
</dbReference>
<proteinExistence type="predicted"/>